<evidence type="ECO:0000313" key="2">
    <source>
        <dbReference type="Proteomes" id="UP000541425"/>
    </source>
</evidence>
<dbReference type="Proteomes" id="UP000541425">
    <property type="component" value="Unassembled WGS sequence"/>
</dbReference>
<comment type="caution">
    <text evidence="1">The sequence shown here is derived from an EMBL/GenBank/DDBJ whole genome shotgun (WGS) entry which is preliminary data.</text>
</comment>
<accession>A0A7W5UCT1</accession>
<name>A0A7W5UCT1_9BACT</name>
<reference evidence="1 2" key="1">
    <citation type="submission" date="2020-08" db="EMBL/GenBank/DDBJ databases">
        <title>Genomic Encyclopedia of Type Strains, Phase IV (KMG-IV): sequencing the most valuable type-strain genomes for metagenomic binning, comparative biology and taxonomic classification.</title>
        <authorList>
            <person name="Goeker M."/>
        </authorList>
    </citation>
    <scope>NUCLEOTIDE SEQUENCE [LARGE SCALE GENOMIC DNA]</scope>
    <source>
        <strain evidence="1 2">DSM 22548</strain>
    </source>
</reference>
<dbReference type="AlphaFoldDB" id="A0A7W5UCT1"/>
<dbReference type="EMBL" id="JACICA010000001">
    <property type="protein sequence ID" value="MBB3701624.1"/>
    <property type="molecule type" value="Genomic_DNA"/>
</dbReference>
<proteinExistence type="predicted"/>
<gene>
    <name evidence="1" type="ORF">FHS60_000066</name>
</gene>
<organism evidence="1 2">
    <name type="scientific">Alloprevotella rava</name>
    <dbReference type="NCBI Taxonomy" id="671218"/>
    <lineage>
        <taxon>Bacteria</taxon>
        <taxon>Pseudomonadati</taxon>
        <taxon>Bacteroidota</taxon>
        <taxon>Bacteroidia</taxon>
        <taxon>Bacteroidales</taxon>
        <taxon>Prevotellaceae</taxon>
        <taxon>Alloprevotella</taxon>
    </lineage>
</organism>
<protein>
    <submittedName>
        <fullName evidence="1">Uncharacterized protein</fullName>
    </submittedName>
</protein>
<evidence type="ECO:0000313" key="1">
    <source>
        <dbReference type="EMBL" id="MBB3701624.1"/>
    </source>
</evidence>
<sequence length="61" mass="7160">MEKVMLLFTMLCLIEPSIVFEIREVALQVYINTVSKVPEYIIRRMAVGDLIAVVERLYSRR</sequence>